<dbReference type="GO" id="GO:0004620">
    <property type="term" value="F:phospholipase activity"/>
    <property type="evidence" value="ECO:0007669"/>
    <property type="project" value="TreeGrafter"/>
</dbReference>
<sequence length="481" mass="51904">MLAAPKQCEPDSALTSSRIWVHLPFELAERIVSFLEPNELPYFRLVNKAAATQFREPRHMTFRLSQPAPADAFAAHWLAPGATRGLTLNRRLQLLSLTAASGVVPNLEVAAQAAGCLLTYDVFQAAAAAGHLNSCQWLLEHGCPTKAQSSGSSGLLAAAAQGGHRHVCEWLLGLSLTWSSDGAVEAARGGHLGLMEWLLQRRPELSVRAPGPWFRETWHGVGVAEGCDLPTLQRLWRGWGELDAGSKEAVLAAAAASPTPDWAAKVEWLEAQGCPQTSYATATVLYCPDSVARLTWLRSRGYSLCNRAASLAAILKNMAALQFLVGEAGVSVGESDQDFIARNVCVDGDLEALQALHAAGWELRNSINAPRAAENGHLHVLTWLHETLGAEAVEIDALLLYSAARSGSVEAMAWLRERGCEWGYFCFSDAAYSGCEEAVEWLMAQGCRKEVRVRRAGATMAGRWAQTPCSRAAARSPGLRA</sequence>
<name>A0A150FTJ7_GONPE</name>
<dbReference type="GO" id="GO:0016020">
    <property type="term" value="C:membrane"/>
    <property type="evidence" value="ECO:0007669"/>
    <property type="project" value="TreeGrafter"/>
</dbReference>
<gene>
    <name evidence="1" type="ORF">GPECTOR_1253g509</name>
</gene>
<proteinExistence type="predicted"/>
<dbReference type="InterPro" id="IPR036770">
    <property type="entry name" value="Ankyrin_rpt-contain_sf"/>
</dbReference>
<evidence type="ECO:0000313" key="1">
    <source>
        <dbReference type="EMBL" id="KXZ40934.1"/>
    </source>
</evidence>
<dbReference type="GO" id="GO:0071944">
    <property type="term" value="C:cell periphery"/>
    <property type="evidence" value="ECO:0007669"/>
    <property type="project" value="TreeGrafter"/>
</dbReference>
<protein>
    <recommendedName>
        <fullName evidence="3">F-box domain-containing protein</fullName>
    </recommendedName>
</protein>
<dbReference type="SUPFAM" id="SSF48403">
    <property type="entry name" value="Ankyrin repeat"/>
    <property type="match status" value="1"/>
</dbReference>
<dbReference type="EMBL" id="LSYV01001247">
    <property type="protein sequence ID" value="KXZ40934.1"/>
    <property type="molecule type" value="Genomic_DNA"/>
</dbReference>
<comment type="caution">
    <text evidence="1">The sequence shown here is derived from an EMBL/GenBank/DDBJ whole genome shotgun (WGS) entry which is preliminary data.</text>
</comment>
<evidence type="ECO:0008006" key="3">
    <source>
        <dbReference type="Google" id="ProtNLM"/>
    </source>
</evidence>
<organism evidence="1 2">
    <name type="scientific">Gonium pectorale</name>
    <name type="common">Green alga</name>
    <dbReference type="NCBI Taxonomy" id="33097"/>
    <lineage>
        <taxon>Eukaryota</taxon>
        <taxon>Viridiplantae</taxon>
        <taxon>Chlorophyta</taxon>
        <taxon>core chlorophytes</taxon>
        <taxon>Chlorophyceae</taxon>
        <taxon>CS clade</taxon>
        <taxon>Chlamydomonadales</taxon>
        <taxon>Volvocaceae</taxon>
        <taxon>Gonium</taxon>
    </lineage>
</organism>
<dbReference type="OrthoDB" id="494131at2759"/>
<accession>A0A150FTJ7</accession>
<dbReference type="AlphaFoldDB" id="A0A150FTJ7"/>
<dbReference type="GO" id="GO:0046513">
    <property type="term" value="P:ceramide biosynthetic process"/>
    <property type="evidence" value="ECO:0007669"/>
    <property type="project" value="TreeGrafter"/>
</dbReference>
<dbReference type="PANTHER" id="PTHR12393">
    <property type="entry name" value="SPHINGOMYELIN PHOSPHODIESTERASE RELATED"/>
    <property type="match status" value="1"/>
</dbReference>
<evidence type="ECO:0000313" key="2">
    <source>
        <dbReference type="Proteomes" id="UP000075714"/>
    </source>
</evidence>
<dbReference type="GO" id="GO:0030149">
    <property type="term" value="P:sphingolipid catabolic process"/>
    <property type="evidence" value="ECO:0007669"/>
    <property type="project" value="TreeGrafter"/>
</dbReference>
<dbReference type="GO" id="GO:0005783">
    <property type="term" value="C:endoplasmic reticulum"/>
    <property type="evidence" value="ECO:0007669"/>
    <property type="project" value="TreeGrafter"/>
</dbReference>
<dbReference type="PANTHER" id="PTHR12393:SF6">
    <property type="entry name" value="SPHINGOMYELIN PHOSPHODIESTERASE 2"/>
    <property type="match status" value="1"/>
</dbReference>
<dbReference type="Gene3D" id="1.25.40.20">
    <property type="entry name" value="Ankyrin repeat-containing domain"/>
    <property type="match status" value="2"/>
</dbReference>
<keyword evidence="2" id="KW-1185">Reference proteome</keyword>
<reference evidence="2" key="1">
    <citation type="journal article" date="2016" name="Nat. Commun.">
        <title>The Gonium pectorale genome demonstrates co-option of cell cycle regulation during the evolution of multicellularity.</title>
        <authorList>
            <person name="Hanschen E.R."/>
            <person name="Marriage T.N."/>
            <person name="Ferris P.J."/>
            <person name="Hamaji T."/>
            <person name="Toyoda A."/>
            <person name="Fujiyama A."/>
            <person name="Neme R."/>
            <person name="Noguchi H."/>
            <person name="Minakuchi Y."/>
            <person name="Suzuki M."/>
            <person name="Kawai-Toyooka H."/>
            <person name="Smith D.R."/>
            <person name="Sparks H."/>
            <person name="Anderson J."/>
            <person name="Bakaric R."/>
            <person name="Luria V."/>
            <person name="Karger A."/>
            <person name="Kirschner M.W."/>
            <person name="Durand P.M."/>
            <person name="Michod R.E."/>
            <person name="Nozaki H."/>
            <person name="Olson B.J."/>
        </authorList>
    </citation>
    <scope>NUCLEOTIDE SEQUENCE [LARGE SCALE GENOMIC DNA]</scope>
    <source>
        <strain evidence="2">NIES-2863</strain>
    </source>
</reference>
<dbReference type="Proteomes" id="UP000075714">
    <property type="component" value="Unassembled WGS sequence"/>
</dbReference>